<feature type="domain" description="ChsH2 C-terminal OB-fold" evidence="1">
    <location>
        <begin position="58"/>
        <end position="123"/>
    </location>
</feature>
<name>A0A918LA65_9ACTN</name>
<reference evidence="3" key="2">
    <citation type="submission" date="2020-09" db="EMBL/GenBank/DDBJ databases">
        <authorList>
            <person name="Sun Q."/>
            <person name="Ohkuma M."/>
        </authorList>
    </citation>
    <scope>NUCLEOTIDE SEQUENCE</scope>
    <source>
        <strain evidence="3">JCM 4386</strain>
    </source>
</reference>
<dbReference type="InterPro" id="IPR012340">
    <property type="entry name" value="NA-bd_OB-fold"/>
</dbReference>
<evidence type="ECO:0000259" key="2">
    <source>
        <dbReference type="Pfam" id="PF12172"/>
    </source>
</evidence>
<feature type="domain" description="ChsH2 rubredoxin-like zinc ribbon" evidence="2">
    <location>
        <begin position="19"/>
        <end position="54"/>
    </location>
</feature>
<dbReference type="Gene3D" id="6.10.30.10">
    <property type="match status" value="1"/>
</dbReference>
<evidence type="ECO:0000313" key="3">
    <source>
        <dbReference type="EMBL" id="GGS24676.1"/>
    </source>
</evidence>
<dbReference type="AlphaFoldDB" id="A0A918LA65"/>
<dbReference type="PANTHER" id="PTHR34075:SF5">
    <property type="entry name" value="BLR3430 PROTEIN"/>
    <property type="match status" value="1"/>
</dbReference>
<dbReference type="InterPro" id="IPR022002">
    <property type="entry name" value="ChsH2_Znr"/>
</dbReference>
<evidence type="ECO:0008006" key="5">
    <source>
        <dbReference type="Google" id="ProtNLM"/>
    </source>
</evidence>
<dbReference type="SUPFAM" id="SSF50249">
    <property type="entry name" value="Nucleic acid-binding proteins"/>
    <property type="match status" value="1"/>
</dbReference>
<gene>
    <name evidence="3" type="ORF">GCM10010269_74210</name>
</gene>
<dbReference type="RefSeq" id="WP_053744048.1">
    <property type="nucleotide sequence ID" value="NZ_BMTL01000045.1"/>
</dbReference>
<dbReference type="InterPro" id="IPR002878">
    <property type="entry name" value="ChsH2_C"/>
</dbReference>
<evidence type="ECO:0000259" key="1">
    <source>
        <dbReference type="Pfam" id="PF01796"/>
    </source>
</evidence>
<evidence type="ECO:0000313" key="4">
    <source>
        <dbReference type="Proteomes" id="UP000606194"/>
    </source>
</evidence>
<accession>A0A918LA65</accession>
<keyword evidence="4" id="KW-1185">Reference proteome</keyword>
<reference evidence="3" key="1">
    <citation type="journal article" date="2014" name="Int. J. Syst. Evol. Microbiol.">
        <title>Complete genome sequence of Corynebacterium casei LMG S-19264T (=DSM 44701T), isolated from a smear-ripened cheese.</title>
        <authorList>
            <consortium name="US DOE Joint Genome Institute (JGI-PGF)"/>
            <person name="Walter F."/>
            <person name="Albersmeier A."/>
            <person name="Kalinowski J."/>
            <person name="Ruckert C."/>
        </authorList>
    </citation>
    <scope>NUCLEOTIDE SEQUENCE</scope>
    <source>
        <strain evidence="3">JCM 4386</strain>
    </source>
</reference>
<sequence length="139" mass="15230">MTESPPLLPAPDELTSFFWEAARRRELMIQRCSACGTYQHPPEPVCHSCLSFDLGGAEVSGRGTVYSYTMATQAFHPSFADKLPFCIAVVELDDQPGLKLLTNIVDLQADGVNVGDPVEVCFRALSDAIDLPVFRLVRA</sequence>
<dbReference type="Pfam" id="PF01796">
    <property type="entry name" value="OB_ChsH2_C"/>
    <property type="match status" value="1"/>
</dbReference>
<organism evidence="3 4">
    <name type="scientific">Streptomyces humidus</name>
    <dbReference type="NCBI Taxonomy" id="52259"/>
    <lineage>
        <taxon>Bacteria</taxon>
        <taxon>Bacillati</taxon>
        <taxon>Actinomycetota</taxon>
        <taxon>Actinomycetes</taxon>
        <taxon>Kitasatosporales</taxon>
        <taxon>Streptomycetaceae</taxon>
        <taxon>Streptomyces</taxon>
    </lineage>
</organism>
<dbReference type="EMBL" id="BMTL01000045">
    <property type="protein sequence ID" value="GGS24676.1"/>
    <property type="molecule type" value="Genomic_DNA"/>
</dbReference>
<dbReference type="PANTHER" id="PTHR34075">
    <property type="entry name" value="BLR3430 PROTEIN"/>
    <property type="match status" value="1"/>
</dbReference>
<dbReference type="InterPro" id="IPR052513">
    <property type="entry name" value="Thioester_dehydratase-like"/>
</dbReference>
<protein>
    <recommendedName>
        <fullName evidence="5">Zn-ribbon domain-containing OB-fold protein</fullName>
    </recommendedName>
</protein>
<comment type="caution">
    <text evidence="3">The sequence shown here is derived from an EMBL/GenBank/DDBJ whole genome shotgun (WGS) entry which is preliminary data.</text>
</comment>
<dbReference type="Proteomes" id="UP000606194">
    <property type="component" value="Unassembled WGS sequence"/>
</dbReference>
<dbReference type="Pfam" id="PF12172">
    <property type="entry name" value="zf-ChsH2"/>
    <property type="match status" value="1"/>
</dbReference>
<proteinExistence type="predicted"/>